<proteinExistence type="predicted"/>
<dbReference type="EMBL" id="JAEUBG010001781">
    <property type="protein sequence ID" value="KAH3685811.1"/>
    <property type="molecule type" value="Genomic_DNA"/>
</dbReference>
<dbReference type="AlphaFoldDB" id="A0A9P8Q8B1"/>
<gene>
    <name evidence="1" type="ORF">WICPIJ_003216</name>
</gene>
<organism evidence="1 2">
    <name type="scientific">Wickerhamomyces pijperi</name>
    <name type="common">Yeast</name>
    <name type="synonym">Pichia pijperi</name>
    <dbReference type="NCBI Taxonomy" id="599730"/>
    <lineage>
        <taxon>Eukaryota</taxon>
        <taxon>Fungi</taxon>
        <taxon>Dikarya</taxon>
        <taxon>Ascomycota</taxon>
        <taxon>Saccharomycotina</taxon>
        <taxon>Saccharomycetes</taxon>
        <taxon>Phaffomycetales</taxon>
        <taxon>Wickerhamomycetaceae</taxon>
        <taxon>Wickerhamomyces</taxon>
    </lineage>
</organism>
<name>A0A9P8Q8B1_WICPI</name>
<dbReference type="Proteomes" id="UP000774326">
    <property type="component" value="Unassembled WGS sequence"/>
</dbReference>
<comment type="caution">
    <text evidence="1">The sequence shown here is derived from an EMBL/GenBank/DDBJ whole genome shotgun (WGS) entry which is preliminary data.</text>
</comment>
<sequence>MLLVNYITLVCEHCEQLTTPDKEDQFYHEISDFVVNLDDYQLNLQFCIRKMLSLLTYGVDRNKFNLELEIDHLDSDVQDQINMSIMTNEKLIKIIGWILIVNYQSEKQKVMDILKEFHG</sequence>
<reference evidence="1" key="1">
    <citation type="journal article" date="2021" name="Open Biol.">
        <title>Shared evolutionary footprints suggest mitochondrial oxidative damage underlies multiple complex I losses in fungi.</title>
        <authorList>
            <person name="Schikora-Tamarit M.A."/>
            <person name="Marcet-Houben M."/>
            <person name="Nosek J."/>
            <person name="Gabaldon T."/>
        </authorList>
    </citation>
    <scope>NUCLEOTIDE SEQUENCE</scope>
    <source>
        <strain evidence="1">CBS2887</strain>
    </source>
</reference>
<feature type="non-terminal residue" evidence="1">
    <location>
        <position position="119"/>
    </location>
</feature>
<keyword evidence="2" id="KW-1185">Reference proteome</keyword>
<accession>A0A9P8Q8B1</accession>
<dbReference type="OrthoDB" id="445362at2759"/>
<protein>
    <submittedName>
        <fullName evidence="1">Uncharacterized protein</fullName>
    </submittedName>
</protein>
<reference evidence="1" key="2">
    <citation type="submission" date="2021-01" db="EMBL/GenBank/DDBJ databases">
        <authorList>
            <person name="Schikora-Tamarit M.A."/>
        </authorList>
    </citation>
    <scope>NUCLEOTIDE SEQUENCE</scope>
    <source>
        <strain evidence="1">CBS2887</strain>
    </source>
</reference>
<evidence type="ECO:0000313" key="2">
    <source>
        <dbReference type="Proteomes" id="UP000774326"/>
    </source>
</evidence>
<evidence type="ECO:0000313" key="1">
    <source>
        <dbReference type="EMBL" id="KAH3685811.1"/>
    </source>
</evidence>